<dbReference type="CDD" id="cd05018">
    <property type="entry name" value="CoxG"/>
    <property type="match status" value="1"/>
</dbReference>
<dbReference type="InterPro" id="IPR010419">
    <property type="entry name" value="CO_DH_gsu"/>
</dbReference>
<dbReference type="SUPFAM" id="SSF55961">
    <property type="entry name" value="Bet v1-like"/>
    <property type="match status" value="1"/>
</dbReference>
<dbReference type="OrthoDB" id="9787428at2"/>
<reference evidence="2 3" key="1">
    <citation type="submission" date="2018-04" db="EMBL/GenBank/DDBJ databases">
        <title>Genomic Encyclopedia of Archaeal and Bacterial Type Strains, Phase II (KMG-II): from individual species to whole genera.</title>
        <authorList>
            <person name="Goeker M."/>
        </authorList>
    </citation>
    <scope>NUCLEOTIDE SEQUENCE [LARGE SCALE GENOMIC DNA]</scope>
    <source>
        <strain evidence="2 3">DSM 19783</strain>
    </source>
</reference>
<dbReference type="InterPro" id="IPR023393">
    <property type="entry name" value="START-like_dom_sf"/>
</dbReference>
<evidence type="ECO:0008006" key="4">
    <source>
        <dbReference type="Google" id="ProtNLM"/>
    </source>
</evidence>
<dbReference type="Gene3D" id="3.30.530.20">
    <property type="match status" value="1"/>
</dbReference>
<dbReference type="PANTHER" id="PTHR38588:SF1">
    <property type="entry name" value="BLL0334 PROTEIN"/>
    <property type="match status" value="1"/>
</dbReference>
<evidence type="ECO:0000313" key="2">
    <source>
        <dbReference type="EMBL" id="PTW52166.1"/>
    </source>
</evidence>
<dbReference type="PANTHER" id="PTHR38588">
    <property type="entry name" value="BLL0334 PROTEIN"/>
    <property type="match status" value="1"/>
</dbReference>
<feature type="compositionally biased region" description="Acidic residues" evidence="1">
    <location>
        <begin position="148"/>
        <end position="164"/>
    </location>
</feature>
<accession>A0A8E2VN59</accession>
<evidence type="ECO:0000313" key="3">
    <source>
        <dbReference type="Proteomes" id="UP000244037"/>
    </source>
</evidence>
<gene>
    <name evidence="2" type="ORF">C8N38_101471</name>
</gene>
<dbReference type="RefSeq" id="WP_108023518.1">
    <property type="nucleotide sequence ID" value="NZ_QAYC01000001.1"/>
</dbReference>
<comment type="caution">
    <text evidence="2">The sequence shown here is derived from an EMBL/GenBank/DDBJ whole genome shotgun (WGS) entry which is preliminary data.</text>
</comment>
<evidence type="ECO:0000256" key="1">
    <source>
        <dbReference type="SAM" id="MobiDB-lite"/>
    </source>
</evidence>
<dbReference type="Pfam" id="PF06240">
    <property type="entry name" value="COXG"/>
    <property type="match status" value="1"/>
</dbReference>
<dbReference type="EMBL" id="QAYC01000001">
    <property type="protein sequence ID" value="PTW52166.1"/>
    <property type="molecule type" value="Genomic_DNA"/>
</dbReference>
<protein>
    <recommendedName>
        <fullName evidence="4">Carbon monoxide dehydrogenase subunit G</fullName>
    </recommendedName>
</protein>
<sequence length="184" mass="19399">MKLAATHDIAAPRATVWEALLTDEVLKACLPGCQELSGNPEDGFEATVLQKIGPVKATFKGHVTLSDMEEPSALTLSGEGKGGAAGFAKGAARVTLEEIPEGTRLGYEVEVEVGGKLAQLGSRMIHGVAHKLSDQFFTRFKEVVEGPSETEEAAAEPEGADPAEDAPKGKGWLGRLMTRKAEAE</sequence>
<keyword evidence="3" id="KW-1185">Reference proteome</keyword>
<organism evidence="2 3">
    <name type="scientific">Rhodovulum kholense</name>
    <dbReference type="NCBI Taxonomy" id="453584"/>
    <lineage>
        <taxon>Bacteria</taxon>
        <taxon>Pseudomonadati</taxon>
        <taxon>Pseudomonadota</taxon>
        <taxon>Alphaproteobacteria</taxon>
        <taxon>Rhodobacterales</taxon>
        <taxon>Paracoccaceae</taxon>
        <taxon>Rhodovulum</taxon>
    </lineage>
</organism>
<proteinExistence type="predicted"/>
<dbReference type="AlphaFoldDB" id="A0A8E2VN59"/>
<feature type="region of interest" description="Disordered" evidence="1">
    <location>
        <begin position="145"/>
        <end position="184"/>
    </location>
</feature>
<dbReference type="Proteomes" id="UP000244037">
    <property type="component" value="Unassembled WGS sequence"/>
</dbReference>
<name>A0A8E2VN59_9RHOB</name>